<reference evidence="3" key="1">
    <citation type="submission" date="2019-12" db="EMBL/GenBank/DDBJ databases">
        <authorList>
            <person name="Scholes J."/>
        </authorList>
    </citation>
    <scope>NUCLEOTIDE SEQUENCE</scope>
</reference>
<dbReference type="AlphaFoldDB" id="A0A9N7N6E4"/>
<dbReference type="Pfam" id="PF03732">
    <property type="entry name" value="Retrotrans_gag"/>
    <property type="match status" value="1"/>
</dbReference>
<feature type="compositionally biased region" description="Low complexity" evidence="1">
    <location>
        <begin position="211"/>
        <end position="223"/>
    </location>
</feature>
<dbReference type="InterPro" id="IPR005162">
    <property type="entry name" value="Retrotrans_gag_dom"/>
</dbReference>
<feature type="compositionally biased region" description="Basic and acidic residues" evidence="1">
    <location>
        <begin position="201"/>
        <end position="210"/>
    </location>
</feature>
<evidence type="ECO:0000313" key="3">
    <source>
        <dbReference type="EMBL" id="CAA0824207.1"/>
    </source>
</evidence>
<name>A0A9N7N6E4_STRHE</name>
<sequence>EANDSRVRAVARKCPADARDLVLAGLGMARVRCARAGGMGAHRAMDDARALGVPDDERGAQGDTCEAQCENKQASLILLQLTGDARIWWNANWSMRPDKKEGCTWERFREIIREKYYPTYYRAEMERQFLSLKQGTCSVDEYEREFTRLAAFVPDLVCTEAQRAHRFTDGLYPAVRHNIVGHGAHTYTRAVSNAQEVDASIRREANRDRSQPSAPAQSSTAPS</sequence>
<comment type="caution">
    <text evidence="3">The sequence shown here is derived from an EMBL/GenBank/DDBJ whole genome shotgun (WGS) entry which is preliminary data.</text>
</comment>
<evidence type="ECO:0000313" key="4">
    <source>
        <dbReference type="Proteomes" id="UP001153555"/>
    </source>
</evidence>
<dbReference type="EMBL" id="CACSLK010024742">
    <property type="protein sequence ID" value="CAA0824207.1"/>
    <property type="molecule type" value="Genomic_DNA"/>
</dbReference>
<feature type="domain" description="Retrotransposon gag" evidence="2">
    <location>
        <begin position="76"/>
        <end position="172"/>
    </location>
</feature>
<feature type="non-terminal residue" evidence="3">
    <location>
        <position position="223"/>
    </location>
</feature>
<feature type="region of interest" description="Disordered" evidence="1">
    <location>
        <begin position="201"/>
        <end position="223"/>
    </location>
</feature>
<proteinExistence type="predicted"/>
<dbReference type="OrthoDB" id="1936908at2759"/>
<dbReference type="PANTHER" id="PTHR34482:SF36">
    <property type="entry name" value="RETROTRANSPOSON GAG DOMAIN-CONTAINING PROTEIN"/>
    <property type="match status" value="1"/>
</dbReference>
<feature type="non-terminal residue" evidence="3">
    <location>
        <position position="1"/>
    </location>
</feature>
<evidence type="ECO:0000259" key="2">
    <source>
        <dbReference type="Pfam" id="PF03732"/>
    </source>
</evidence>
<keyword evidence="4" id="KW-1185">Reference proteome</keyword>
<dbReference type="Proteomes" id="UP001153555">
    <property type="component" value="Unassembled WGS sequence"/>
</dbReference>
<protein>
    <recommendedName>
        <fullName evidence="2">Retrotransposon gag domain-containing protein</fullName>
    </recommendedName>
</protein>
<evidence type="ECO:0000256" key="1">
    <source>
        <dbReference type="SAM" id="MobiDB-lite"/>
    </source>
</evidence>
<gene>
    <name evidence="3" type="ORF">SHERM_21178</name>
</gene>
<accession>A0A9N7N6E4</accession>
<organism evidence="3 4">
    <name type="scientific">Striga hermonthica</name>
    <name type="common">Purple witchweed</name>
    <name type="synonym">Buchnera hermonthica</name>
    <dbReference type="NCBI Taxonomy" id="68872"/>
    <lineage>
        <taxon>Eukaryota</taxon>
        <taxon>Viridiplantae</taxon>
        <taxon>Streptophyta</taxon>
        <taxon>Embryophyta</taxon>
        <taxon>Tracheophyta</taxon>
        <taxon>Spermatophyta</taxon>
        <taxon>Magnoliopsida</taxon>
        <taxon>eudicotyledons</taxon>
        <taxon>Gunneridae</taxon>
        <taxon>Pentapetalae</taxon>
        <taxon>asterids</taxon>
        <taxon>lamiids</taxon>
        <taxon>Lamiales</taxon>
        <taxon>Orobanchaceae</taxon>
        <taxon>Buchnereae</taxon>
        <taxon>Striga</taxon>
    </lineage>
</organism>
<dbReference type="PANTHER" id="PTHR34482">
    <property type="entry name" value="DNA DAMAGE-INDUCIBLE PROTEIN 1-LIKE"/>
    <property type="match status" value="1"/>
</dbReference>